<dbReference type="PANTHER" id="PTHR24123">
    <property type="entry name" value="ANKYRIN REPEAT-CONTAINING"/>
    <property type="match status" value="1"/>
</dbReference>
<dbReference type="Pfam" id="PF12796">
    <property type="entry name" value="Ank_2"/>
    <property type="match status" value="5"/>
</dbReference>
<dbReference type="InterPro" id="IPR002110">
    <property type="entry name" value="Ankyrin_rpt"/>
</dbReference>
<dbReference type="SUPFAM" id="SSF48403">
    <property type="entry name" value="Ankyrin repeat"/>
    <property type="match status" value="4"/>
</dbReference>
<evidence type="ECO:0000256" key="3">
    <source>
        <dbReference type="PROSITE-ProRule" id="PRU00023"/>
    </source>
</evidence>
<dbReference type="SMART" id="SM00248">
    <property type="entry name" value="ANK"/>
    <property type="match status" value="24"/>
</dbReference>
<organism evidence="5 6">
    <name type="scientific">Podospora aff. communis PSN243</name>
    <dbReference type="NCBI Taxonomy" id="3040156"/>
    <lineage>
        <taxon>Eukaryota</taxon>
        <taxon>Fungi</taxon>
        <taxon>Dikarya</taxon>
        <taxon>Ascomycota</taxon>
        <taxon>Pezizomycotina</taxon>
        <taxon>Sordariomycetes</taxon>
        <taxon>Sordariomycetidae</taxon>
        <taxon>Sordariales</taxon>
        <taxon>Podosporaceae</taxon>
        <taxon>Podospora</taxon>
    </lineage>
</organism>
<feature type="repeat" description="ANK" evidence="3">
    <location>
        <begin position="1280"/>
        <end position="1314"/>
    </location>
</feature>
<proteinExistence type="predicted"/>
<feature type="repeat" description="ANK" evidence="3">
    <location>
        <begin position="1100"/>
        <end position="1128"/>
    </location>
</feature>
<dbReference type="Gene3D" id="3.40.50.300">
    <property type="entry name" value="P-loop containing nucleotide triphosphate hydrolases"/>
    <property type="match status" value="1"/>
</dbReference>
<feature type="repeat" description="ANK" evidence="3">
    <location>
        <begin position="1517"/>
        <end position="1549"/>
    </location>
</feature>
<dbReference type="PROSITE" id="PS50088">
    <property type="entry name" value="ANK_REPEAT"/>
    <property type="match status" value="10"/>
</dbReference>
<reference evidence="5" key="1">
    <citation type="journal article" date="2023" name="Mol. Phylogenet. Evol.">
        <title>Genome-scale phylogeny and comparative genomics of the fungal order Sordariales.</title>
        <authorList>
            <person name="Hensen N."/>
            <person name="Bonometti L."/>
            <person name="Westerberg I."/>
            <person name="Brannstrom I.O."/>
            <person name="Guillou S."/>
            <person name="Cros-Aarteil S."/>
            <person name="Calhoun S."/>
            <person name="Haridas S."/>
            <person name="Kuo A."/>
            <person name="Mondo S."/>
            <person name="Pangilinan J."/>
            <person name="Riley R."/>
            <person name="LaButti K."/>
            <person name="Andreopoulos B."/>
            <person name="Lipzen A."/>
            <person name="Chen C."/>
            <person name="Yan M."/>
            <person name="Daum C."/>
            <person name="Ng V."/>
            <person name="Clum A."/>
            <person name="Steindorff A."/>
            <person name="Ohm R.A."/>
            <person name="Martin F."/>
            <person name="Silar P."/>
            <person name="Natvig D.O."/>
            <person name="Lalanne C."/>
            <person name="Gautier V."/>
            <person name="Ament-Velasquez S.L."/>
            <person name="Kruys A."/>
            <person name="Hutchinson M.I."/>
            <person name="Powell A.J."/>
            <person name="Barry K."/>
            <person name="Miller A.N."/>
            <person name="Grigoriev I.V."/>
            <person name="Debuchy R."/>
            <person name="Gladieux P."/>
            <person name="Hiltunen Thoren M."/>
            <person name="Johannesson H."/>
        </authorList>
    </citation>
    <scope>NUCLEOTIDE SEQUENCE</scope>
    <source>
        <strain evidence="5">PSN243</strain>
    </source>
</reference>
<feature type="repeat" description="ANK" evidence="3">
    <location>
        <begin position="1247"/>
        <end position="1279"/>
    </location>
</feature>
<dbReference type="Pfam" id="PF00023">
    <property type="entry name" value="Ank"/>
    <property type="match status" value="1"/>
</dbReference>
<accession>A0AAV9G3H5</accession>
<feature type="repeat" description="ANK" evidence="3">
    <location>
        <begin position="837"/>
        <end position="869"/>
    </location>
</feature>
<evidence type="ECO:0000256" key="2">
    <source>
        <dbReference type="ARBA" id="ARBA00023043"/>
    </source>
</evidence>
<dbReference type="SUPFAM" id="SSF52540">
    <property type="entry name" value="P-loop containing nucleoside triphosphate hydrolases"/>
    <property type="match status" value="1"/>
</dbReference>
<reference evidence="5" key="2">
    <citation type="submission" date="2023-05" db="EMBL/GenBank/DDBJ databases">
        <authorList>
            <consortium name="Lawrence Berkeley National Laboratory"/>
            <person name="Steindorff A."/>
            <person name="Hensen N."/>
            <person name="Bonometti L."/>
            <person name="Westerberg I."/>
            <person name="Brannstrom I.O."/>
            <person name="Guillou S."/>
            <person name="Cros-Aarteil S."/>
            <person name="Calhoun S."/>
            <person name="Haridas S."/>
            <person name="Kuo A."/>
            <person name="Mondo S."/>
            <person name="Pangilinan J."/>
            <person name="Riley R."/>
            <person name="Labutti K."/>
            <person name="Andreopoulos B."/>
            <person name="Lipzen A."/>
            <person name="Chen C."/>
            <person name="Yanf M."/>
            <person name="Daum C."/>
            <person name="Ng V."/>
            <person name="Clum A."/>
            <person name="Ohm R."/>
            <person name="Martin F."/>
            <person name="Silar P."/>
            <person name="Natvig D."/>
            <person name="Lalanne C."/>
            <person name="Gautier V."/>
            <person name="Ament-Velasquez S.L."/>
            <person name="Kruys A."/>
            <person name="Hutchinson M.I."/>
            <person name="Powell A.J."/>
            <person name="Barry K."/>
            <person name="Miller A.N."/>
            <person name="Grigoriev I.V."/>
            <person name="Debuchy R."/>
            <person name="Gladieux P."/>
            <person name="Thoren M.H."/>
            <person name="Johannesson H."/>
        </authorList>
    </citation>
    <scope>NUCLEOTIDE SEQUENCE</scope>
    <source>
        <strain evidence="5">PSN243</strain>
    </source>
</reference>
<feature type="repeat" description="ANK" evidence="3">
    <location>
        <begin position="697"/>
        <end position="729"/>
    </location>
</feature>
<evidence type="ECO:0000256" key="1">
    <source>
        <dbReference type="ARBA" id="ARBA00022737"/>
    </source>
</evidence>
<dbReference type="PROSITE" id="PS50297">
    <property type="entry name" value="ANK_REP_REGION"/>
    <property type="match status" value="7"/>
</dbReference>
<protein>
    <submittedName>
        <fullName evidence="5">Ankyrin repeat-containing domain protein</fullName>
    </submittedName>
</protein>
<keyword evidence="1" id="KW-0677">Repeat</keyword>
<keyword evidence="6" id="KW-1185">Reference proteome</keyword>
<dbReference type="InterPro" id="IPR051165">
    <property type="entry name" value="Multifunctional_ANK_Repeat"/>
</dbReference>
<dbReference type="InterPro" id="IPR036770">
    <property type="entry name" value="Ankyrin_rpt-contain_sf"/>
</dbReference>
<dbReference type="InterPro" id="IPR056884">
    <property type="entry name" value="NPHP3-like_N"/>
</dbReference>
<dbReference type="Proteomes" id="UP001321760">
    <property type="component" value="Unassembled WGS sequence"/>
</dbReference>
<evidence type="ECO:0000259" key="4">
    <source>
        <dbReference type="Pfam" id="PF24883"/>
    </source>
</evidence>
<evidence type="ECO:0000313" key="6">
    <source>
        <dbReference type="Proteomes" id="UP001321760"/>
    </source>
</evidence>
<name>A0AAV9G3H5_9PEZI</name>
<feature type="repeat" description="ANK" evidence="3">
    <location>
        <begin position="1349"/>
        <end position="1381"/>
    </location>
</feature>
<feature type="repeat" description="ANK" evidence="3">
    <location>
        <begin position="1316"/>
        <end position="1348"/>
    </location>
</feature>
<dbReference type="Gene3D" id="1.25.40.20">
    <property type="entry name" value="Ankyrin repeat-containing domain"/>
    <property type="match status" value="5"/>
</dbReference>
<dbReference type="PANTHER" id="PTHR24123:SF33">
    <property type="entry name" value="PROTEIN HOS4"/>
    <property type="match status" value="1"/>
</dbReference>
<dbReference type="Pfam" id="PF24883">
    <property type="entry name" value="NPHP3_N"/>
    <property type="match status" value="1"/>
</dbReference>
<comment type="caution">
    <text evidence="5">The sequence shown here is derived from an EMBL/GenBank/DDBJ whole genome shotgun (WGS) entry which is preliminary data.</text>
</comment>
<evidence type="ECO:0000313" key="5">
    <source>
        <dbReference type="EMBL" id="KAK4442332.1"/>
    </source>
</evidence>
<dbReference type="EMBL" id="MU866020">
    <property type="protein sequence ID" value="KAK4442332.1"/>
    <property type="molecule type" value="Genomic_DNA"/>
</dbReference>
<dbReference type="InterPro" id="IPR027417">
    <property type="entry name" value="P-loop_NTPase"/>
</dbReference>
<sequence length="1718" mass="188808">MEAVASVIAVLQLSETVLTRCYRYAGKVKDAAADIDRIIHQIGPLSALLQDLHDLSKSGGTRAANSIKNLSRDHGPLSVCAQCLEELTAKLPSGPVTFRQKLQWPLESRKISEITEKIAAQMPLLEVAISSDTFCEAEAAHRLLDEAKHREHRDKVLNWLRCADPTVKHLATRKLHQPGSNQWVFENSDFVEWKEKPGHVLWLHGIPGAGKTVICSTIIDHIEQLCRSKNHDARLAYYYFDFSNQETQNINTLLRCLIWQLCETEQAIPPALLADVFFHVLHGRNRRLQRYIIIDALDECPIDKRSQIFDLVLNRIERGGEDRNYNFLVTSRKESDITEQMAEAPAGIHEISIPADCVNADVRLHVSRFIENHRDMKSFPPHLKEEILDTLSSKTEGMFRWAVCQLEFIKDCKQVGRVRSRLKDLPETLDETYDRILASIPEDTWQIAKTAFVLLAHSMRPLTIQEVAEGMVIDPEGHRFEPEEQRLTNYRQVLEICSSLVSVTKGVHDCPRWLLEMRSLGGISSQAVNDMPEDLEIVRLARFSVQEYMTLRRNKQQPRICRYLCTDTDGHAIITKLSLVYLLDFSRGLRLASFDFGEFPFLAYAARYWPEHWRLQLSATDQKAVDALVRRLFDTDPSTCFNYINYLNICPRDSFLADDPDTSDPGQSTSLAKCLDSLPQPLYYSAELGHMQLFSGQFGQAIQIAARFGHKDVVAMLLNRGADTNRRCGRYGYVLQAAAFGGHIEVVKLLLDTNANIDAVGGRYWTALNAACHQQHLDTAAMLLDHGADVDLPWCMNFGGKYVRTKDALSTAVSTRNGTMVNLLLSRGANVNATCCGDETPLHTAARILDIKMVKLLVNAGADVNALSTRALGGTVLQNACSKVPRYRKLNGESNLNAYIDIARFLINNGADHNLRGRWLGSTLKAAVVGSWGHGHYQPENCNFDIVRLIIEHGGDLYQQGGFYGSALRAAVELRNIQAIHLFLDLGLQATDGLFLGAVRGPRPCERLALMLLEKGVDVNSEDDTGTALCLALEGQTLSTAMTPTCRNTGAVKRLLALGADPNQPSKGVICLSAAIRAQNIEIVTLLLNGGADVNANVPKCPSPLMTACDLGDEALLEFLISRGADVNLWVPWEGDALQAAAFGGNKNIVRRLLSLGANPKAPGGKYGSCLESAMLCEDLTIFHILLEAGALVTTWEVAPSMEDGTDWFSYRRSYGSPHLTSLSCKQGHLARLLLERGADPHWCDPQNGTALNPAIWNRDEDMVRLILARGVDVNRVSSHGERSLICAINAHRQGDKIVELLLEHGADVNLQGEEKLETPLFTAIERSKYDLVRLLLDYGARLHASSNNYSSALHCAVSREDLDVFRLLLQRGADPNIISPEVECKELGLTSHLRTALCCAVKNSQHTMLKELLSWGADPKLGESIGVVTAAESNNMAALELLIEHGANSAARQNNADMVEFFISRGVDVNASNARYGSALMAVFENSCSIIHGQSVVIADMLLDAGAEVNSGPSLAGTSPLQLAISNLHRASVYKLLDQGADVNAHDPRHPTALAAAVVLGDVDLMKRLVALGADLALCSDMQAAPLQPAASVHDVAATEYLFSLGADVNQLSGAAGYGLHAVCEHESTNSPVIIQMLLDHGADPNARGGIFGTALNAAAENGCLENLKLLLKAGADPTIEAGKYGTPIRAAMDGNDKHYLIENYLRRHFAKMKTAS</sequence>
<gene>
    <name evidence="5" type="ORF">QBC34DRAFT_453182</name>
</gene>
<keyword evidence="2 3" id="KW-0040">ANK repeat</keyword>
<feature type="repeat" description="ANK" evidence="3">
    <location>
        <begin position="735"/>
        <end position="762"/>
    </location>
</feature>
<feature type="domain" description="Nephrocystin 3-like N-terminal" evidence="4">
    <location>
        <begin position="179"/>
        <end position="332"/>
    </location>
</feature>
<feature type="repeat" description="ANK" evidence="3">
    <location>
        <begin position="1067"/>
        <end position="1099"/>
    </location>
</feature>